<reference evidence="2" key="1">
    <citation type="journal article" date="2019" name="Int. J. Syst. Evol. Microbiol.">
        <title>The Global Catalogue of Microorganisms (GCM) 10K type strain sequencing project: providing services to taxonomists for standard genome sequencing and annotation.</title>
        <authorList>
            <consortium name="The Broad Institute Genomics Platform"/>
            <consortium name="The Broad Institute Genome Sequencing Center for Infectious Disease"/>
            <person name="Wu L."/>
            <person name="Ma J."/>
        </authorList>
    </citation>
    <scope>NUCLEOTIDE SEQUENCE [LARGE SCALE GENOMIC DNA]</scope>
    <source>
        <strain evidence="2">JCM 6242</strain>
    </source>
</reference>
<evidence type="ECO:0008006" key="3">
    <source>
        <dbReference type="Google" id="ProtNLM"/>
    </source>
</evidence>
<gene>
    <name evidence="1" type="ORF">GCM10010517_08370</name>
</gene>
<keyword evidence="2" id="KW-1185">Reference proteome</keyword>
<proteinExistence type="predicted"/>
<evidence type="ECO:0000313" key="1">
    <source>
        <dbReference type="EMBL" id="GAA2850848.1"/>
    </source>
</evidence>
<dbReference type="EMBL" id="BAAAVI010000004">
    <property type="protein sequence ID" value="GAA2850848.1"/>
    <property type="molecule type" value="Genomic_DNA"/>
</dbReference>
<comment type="caution">
    <text evidence="1">The sequence shown here is derived from an EMBL/GenBank/DDBJ whole genome shotgun (WGS) entry which is preliminary data.</text>
</comment>
<sequence>MVSGTPAYMAPEQASVAAATQVVSDTWTPLLPATTEPRRRAAPLAAAALAVLVTAGVSLAAWRPWAGTDANARPTPSVSTVLLTATATVTREAAAPADSTPPERAEITTPVRVKPSAPTGTLRPGTKQAGATFVHGNPWGKNIPGHVQITTLARKGDDLRLEATIRNTSADGRIYLDYLLASGLNGNQVNDLQNIQLFVPGETFPLQPFREGDKCACTSWAATTILEAGQSMHLYAVFRKVPEDTRTVDVILPTMGTFRNLLITGR</sequence>
<name>A0ABP6I9G6_9ACTN</name>
<protein>
    <recommendedName>
        <fullName evidence="3">DUF4352 domain-containing protein</fullName>
    </recommendedName>
</protein>
<dbReference type="Proteomes" id="UP001500831">
    <property type="component" value="Unassembled WGS sequence"/>
</dbReference>
<evidence type="ECO:0000313" key="2">
    <source>
        <dbReference type="Proteomes" id="UP001500831"/>
    </source>
</evidence>
<organism evidence="1 2">
    <name type="scientific">Streptosporangium fragile</name>
    <dbReference type="NCBI Taxonomy" id="46186"/>
    <lineage>
        <taxon>Bacteria</taxon>
        <taxon>Bacillati</taxon>
        <taxon>Actinomycetota</taxon>
        <taxon>Actinomycetes</taxon>
        <taxon>Streptosporangiales</taxon>
        <taxon>Streptosporangiaceae</taxon>
        <taxon>Streptosporangium</taxon>
    </lineage>
</organism>
<accession>A0ABP6I9G6</accession>